<keyword evidence="5" id="KW-0560">Oxidoreductase</keyword>
<dbReference type="PROSITE" id="PS51387">
    <property type="entry name" value="FAD_PCMH"/>
    <property type="match status" value="1"/>
</dbReference>
<dbReference type="InterPro" id="IPR016167">
    <property type="entry name" value="FAD-bd_PCMH_sub1"/>
</dbReference>
<dbReference type="EMBL" id="GL883006">
    <property type="protein sequence ID" value="EGG25001.1"/>
    <property type="molecule type" value="Genomic_DNA"/>
</dbReference>
<organism evidence="8 9">
    <name type="scientific">Cavenderia fasciculata</name>
    <name type="common">Slime mold</name>
    <name type="synonym">Dictyostelium fasciculatum</name>
    <dbReference type="NCBI Taxonomy" id="261658"/>
    <lineage>
        <taxon>Eukaryota</taxon>
        <taxon>Amoebozoa</taxon>
        <taxon>Evosea</taxon>
        <taxon>Eumycetozoa</taxon>
        <taxon>Dictyostelia</taxon>
        <taxon>Acytosteliales</taxon>
        <taxon>Cavenderiaceae</taxon>
        <taxon>Cavenderia</taxon>
    </lineage>
</organism>
<evidence type="ECO:0000256" key="2">
    <source>
        <dbReference type="ARBA" id="ARBA00005466"/>
    </source>
</evidence>
<feature type="domain" description="FAD-binding PCMH-type" evidence="7">
    <location>
        <begin position="40"/>
        <end position="214"/>
    </location>
</feature>
<dbReference type="PANTHER" id="PTHR42973">
    <property type="entry name" value="BINDING OXIDOREDUCTASE, PUTATIVE (AFU_ORTHOLOGUE AFUA_1G17690)-RELATED"/>
    <property type="match status" value="1"/>
</dbReference>
<evidence type="ECO:0000259" key="7">
    <source>
        <dbReference type="PROSITE" id="PS51387"/>
    </source>
</evidence>
<dbReference type="Pfam" id="PF08031">
    <property type="entry name" value="BBE"/>
    <property type="match status" value="1"/>
</dbReference>
<reference evidence="9" key="1">
    <citation type="journal article" date="2011" name="Genome Res.">
        <title>Phylogeny-wide analysis of social amoeba genomes highlights ancient origins for complex intercellular communication.</title>
        <authorList>
            <person name="Heidel A.J."/>
            <person name="Lawal H.M."/>
            <person name="Felder M."/>
            <person name="Schilde C."/>
            <person name="Helps N.R."/>
            <person name="Tunggal B."/>
            <person name="Rivero F."/>
            <person name="John U."/>
            <person name="Schleicher M."/>
            <person name="Eichinger L."/>
            <person name="Platzer M."/>
            <person name="Noegel A.A."/>
            <person name="Schaap P."/>
            <person name="Gloeckner G."/>
        </authorList>
    </citation>
    <scope>NUCLEOTIDE SEQUENCE [LARGE SCALE GENOMIC DNA]</scope>
    <source>
        <strain evidence="9">SH3</strain>
    </source>
</reference>
<dbReference type="GO" id="GO:0071949">
    <property type="term" value="F:FAD binding"/>
    <property type="evidence" value="ECO:0007669"/>
    <property type="project" value="InterPro"/>
</dbReference>
<dbReference type="GO" id="GO:0016491">
    <property type="term" value="F:oxidoreductase activity"/>
    <property type="evidence" value="ECO:0007669"/>
    <property type="project" value="UniProtKB-KW"/>
</dbReference>
<keyword evidence="9" id="KW-1185">Reference proteome</keyword>
<protein>
    <submittedName>
        <fullName evidence="8">FAD dependent oxidoreductase domain-containing protein</fullName>
    </submittedName>
</protein>
<dbReference type="InterPro" id="IPR016169">
    <property type="entry name" value="FAD-bd_PCMH_sub2"/>
</dbReference>
<dbReference type="OrthoDB" id="17071at2759"/>
<evidence type="ECO:0000256" key="4">
    <source>
        <dbReference type="ARBA" id="ARBA00022827"/>
    </source>
</evidence>
<comment type="cofactor">
    <cofactor evidence="1">
        <name>FAD</name>
        <dbReference type="ChEBI" id="CHEBI:57692"/>
    </cofactor>
</comment>
<dbReference type="RefSeq" id="XP_004362852.1">
    <property type="nucleotide sequence ID" value="XM_004362795.1"/>
</dbReference>
<dbReference type="STRING" id="1054147.F4PH17"/>
<evidence type="ECO:0000256" key="5">
    <source>
        <dbReference type="ARBA" id="ARBA00023002"/>
    </source>
</evidence>
<dbReference type="InterPro" id="IPR050416">
    <property type="entry name" value="FAD-linked_Oxidoreductase"/>
</dbReference>
<dbReference type="InterPro" id="IPR012951">
    <property type="entry name" value="BBE"/>
</dbReference>
<proteinExistence type="inferred from homology"/>
<evidence type="ECO:0000313" key="8">
    <source>
        <dbReference type="EMBL" id="EGG25001.1"/>
    </source>
</evidence>
<evidence type="ECO:0000256" key="6">
    <source>
        <dbReference type="SAM" id="MobiDB-lite"/>
    </source>
</evidence>
<dbReference type="InterPro" id="IPR006094">
    <property type="entry name" value="Oxid_FAD_bind_N"/>
</dbReference>
<dbReference type="Proteomes" id="UP000007797">
    <property type="component" value="Unassembled WGS sequence"/>
</dbReference>
<dbReference type="Pfam" id="PF01565">
    <property type="entry name" value="FAD_binding_4"/>
    <property type="match status" value="1"/>
</dbReference>
<dbReference type="InterPro" id="IPR006093">
    <property type="entry name" value="Oxy_OxRdtase_FAD_BS"/>
</dbReference>
<keyword evidence="4" id="KW-0274">FAD</keyword>
<dbReference type="OMA" id="DTAFYYR"/>
<dbReference type="GeneID" id="14877530"/>
<evidence type="ECO:0000256" key="3">
    <source>
        <dbReference type="ARBA" id="ARBA00022630"/>
    </source>
</evidence>
<feature type="region of interest" description="Disordered" evidence="6">
    <location>
        <begin position="564"/>
        <end position="585"/>
    </location>
</feature>
<keyword evidence="3" id="KW-0285">Flavoprotein</keyword>
<comment type="similarity">
    <text evidence="2">Belongs to the oxygen-dependent FAD-linked oxidoreductase family.</text>
</comment>
<gene>
    <name evidence="8" type="ORF">DFA_03247</name>
</gene>
<dbReference type="Gene3D" id="3.30.43.10">
    <property type="entry name" value="Uridine Diphospho-n-acetylenolpyruvylglucosamine Reductase, domain 2"/>
    <property type="match status" value="1"/>
</dbReference>
<dbReference type="SUPFAM" id="SSF56176">
    <property type="entry name" value="FAD-binding/transporter-associated domain-like"/>
    <property type="match status" value="1"/>
</dbReference>
<dbReference type="Gene3D" id="3.30.465.10">
    <property type="match status" value="1"/>
</dbReference>
<name>F4PH17_CACFS</name>
<dbReference type="Gene3D" id="3.40.462.20">
    <property type="match status" value="1"/>
</dbReference>
<dbReference type="InterPro" id="IPR016166">
    <property type="entry name" value="FAD-bd_PCMH"/>
</dbReference>
<dbReference type="PANTHER" id="PTHR42973:SF39">
    <property type="entry name" value="FAD-BINDING PCMH-TYPE DOMAIN-CONTAINING PROTEIN"/>
    <property type="match status" value="1"/>
</dbReference>
<accession>F4PH17</accession>
<evidence type="ECO:0000256" key="1">
    <source>
        <dbReference type="ARBA" id="ARBA00001974"/>
    </source>
</evidence>
<sequence length="615" mass="70372">MSEEKPVPTEAQLYFEGLEYCVFKDHPKYNQQFQTFNSRYDTTPHAFCKPRTIDDIKDIVLYAKSKSIKVVCKSGGHSCTGFSVEMDAIVIDMRDMKHVYDVDTVNKTVKVQCGALVEDLYDKTTIHGLAVPGGSCPTVGIGGLVTGGGANYLSPKFGYMCDNVLEMTVVLSDGSVVVCTEKEGEHSDLFWAMRGGGHTGLGVLVDVTFRLYEIEKVYFWTTTTIPSGLWTDAFVPAMLSVIEYSKTMDQATYFNFESRKRFVPTNKLNDSHNGNQSPLPTISIIFLYNGDYNIGRQQFKTFYDRLVGDLKHYNGTIDTSKITTNIDPIPIRFIDLIKNGPRPTPKRIYSRCRMIHSLTVEQIQSIQPLIYSALPTFDIDKDGASLFTLNMYYQGGKMTKKATDYNAFPFRDTPWSISLTGTYTNKDNDQLFGQWSKNAKQVFDKITDNVYPNYPEPDLLDWGKSLYSTNLKRLSQVKSKYDQINLFKSKQTLDQTTTTTTIHLDSGYSSRVTDRLGSNITSFFILFIHNQIRRTFFLCSPLTHQQHHHHQSTSKVIIKNHPTSTTKFIHPPTQPTKESKRDREKEKERQLDCICSYTNYYFYFFYLFIKFTLID</sequence>
<dbReference type="PROSITE" id="PS00862">
    <property type="entry name" value="OX2_COVAL_FAD"/>
    <property type="match status" value="1"/>
</dbReference>
<dbReference type="AlphaFoldDB" id="F4PH17"/>
<evidence type="ECO:0000313" key="9">
    <source>
        <dbReference type="Proteomes" id="UP000007797"/>
    </source>
</evidence>
<dbReference type="KEGG" id="dfa:DFA_03247"/>
<dbReference type="InterPro" id="IPR036318">
    <property type="entry name" value="FAD-bd_PCMH-like_sf"/>
</dbReference>